<keyword evidence="11" id="KW-0325">Glycoprotein</keyword>
<feature type="transmembrane region" description="Helical" evidence="13">
    <location>
        <begin position="257"/>
        <end position="282"/>
    </location>
</feature>
<evidence type="ECO:0000256" key="7">
    <source>
        <dbReference type="ARBA" id="ARBA00022882"/>
    </source>
</evidence>
<comment type="caution">
    <text evidence="15">The sequence shown here is derived from an EMBL/GenBank/DDBJ whole genome shotgun (WGS) entry which is preliminary data.</text>
</comment>
<dbReference type="Pfam" id="PF00520">
    <property type="entry name" value="Ion_trans"/>
    <property type="match status" value="1"/>
</dbReference>
<feature type="transmembrane region" description="Helical" evidence="13">
    <location>
        <begin position="180"/>
        <end position="207"/>
    </location>
</feature>
<dbReference type="InterPro" id="IPR050599">
    <property type="entry name" value="VDCC_alpha-1_subunit"/>
</dbReference>
<sequence length="413" mass="45204">MAIDTDSNSATTLLDAAPMFQIADHAFCWYFFFEWYVRFSSFAGKRNCLRDAWFVFDSCLVSRPRSRAHTRRLVSEQLLPTRAGIGSLDLISVLNFDPLSPILEDWRQQRARHTHAEVAPAPGVGGSMMVAETWVMTVVLLCLDTGGGGGMGGLSILRLFRLLRLSRLARMLRSMPELMILIKGVVASSRSVFCTMGLLAILLYVFAIAMRQLTDGTDVGELHFYSVPSSMYRLLIEGVFLDNLSSTVKVMSDSSPVFTIVFLVFVCIAALMVMNMLIGVLCEVVSDVAKREKEDMGVHALKMKLAAVMARLDRDGTGTLSEDEFVQIMGDATIVQLLDEVGVDPIGLIDMASTIFLRDDCDDEDLPPPLSGFGMQVSCCLLEGLAASSIVPQNFRSGAAYGEGRPLLHATGA</sequence>
<dbReference type="SMART" id="SM00054">
    <property type="entry name" value="EFh"/>
    <property type="match status" value="1"/>
</dbReference>
<evidence type="ECO:0000256" key="8">
    <source>
        <dbReference type="ARBA" id="ARBA00022989"/>
    </source>
</evidence>
<protein>
    <recommendedName>
        <fullName evidence="14">EF-hand domain-containing protein</fullName>
    </recommendedName>
</protein>
<dbReference type="InterPro" id="IPR005821">
    <property type="entry name" value="Ion_trans_dom"/>
</dbReference>
<evidence type="ECO:0000259" key="14">
    <source>
        <dbReference type="PROSITE" id="PS50222"/>
    </source>
</evidence>
<evidence type="ECO:0000256" key="6">
    <source>
        <dbReference type="ARBA" id="ARBA00022837"/>
    </source>
</evidence>
<evidence type="ECO:0000313" key="15">
    <source>
        <dbReference type="EMBL" id="CAK0826162.1"/>
    </source>
</evidence>
<feature type="domain" description="EF-hand" evidence="14">
    <location>
        <begin position="300"/>
        <end position="335"/>
    </location>
</feature>
<evidence type="ECO:0000313" key="16">
    <source>
        <dbReference type="Proteomes" id="UP001189429"/>
    </source>
</evidence>
<evidence type="ECO:0000256" key="9">
    <source>
        <dbReference type="ARBA" id="ARBA00023065"/>
    </source>
</evidence>
<keyword evidence="10 13" id="KW-0472">Membrane</keyword>
<proteinExistence type="predicted"/>
<evidence type="ECO:0000256" key="13">
    <source>
        <dbReference type="SAM" id="Phobius"/>
    </source>
</evidence>
<keyword evidence="7" id="KW-0851">Voltage-gated channel</keyword>
<keyword evidence="8 13" id="KW-1133">Transmembrane helix</keyword>
<keyword evidence="16" id="KW-1185">Reference proteome</keyword>
<feature type="transmembrane region" description="Helical" evidence="13">
    <location>
        <begin position="134"/>
        <end position="160"/>
    </location>
</feature>
<reference evidence="15" key="1">
    <citation type="submission" date="2023-10" db="EMBL/GenBank/DDBJ databases">
        <authorList>
            <person name="Chen Y."/>
            <person name="Shah S."/>
            <person name="Dougan E. K."/>
            <person name="Thang M."/>
            <person name="Chan C."/>
        </authorList>
    </citation>
    <scope>NUCLEOTIDE SEQUENCE [LARGE SCALE GENOMIC DNA]</scope>
</reference>
<evidence type="ECO:0000256" key="4">
    <source>
        <dbReference type="ARBA" id="ARBA00022673"/>
    </source>
</evidence>
<organism evidence="15 16">
    <name type="scientific">Prorocentrum cordatum</name>
    <dbReference type="NCBI Taxonomy" id="2364126"/>
    <lineage>
        <taxon>Eukaryota</taxon>
        <taxon>Sar</taxon>
        <taxon>Alveolata</taxon>
        <taxon>Dinophyceae</taxon>
        <taxon>Prorocentrales</taxon>
        <taxon>Prorocentraceae</taxon>
        <taxon>Prorocentrum</taxon>
    </lineage>
</organism>
<evidence type="ECO:0000256" key="11">
    <source>
        <dbReference type="ARBA" id="ARBA00023180"/>
    </source>
</evidence>
<evidence type="ECO:0000256" key="12">
    <source>
        <dbReference type="ARBA" id="ARBA00023303"/>
    </source>
</evidence>
<keyword evidence="6" id="KW-0106">Calcium</keyword>
<dbReference type="PANTHER" id="PTHR45628:SF38">
    <property type="entry name" value="SODIUM CHANNEL PROTEIN"/>
    <property type="match status" value="1"/>
</dbReference>
<name>A0ABN9S3I4_9DINO</name>
<dbReference type="Gene3D" id="1.10.287.70">
    <property type="match status" value="1"/>
</dbReference>
<comment type="subcellular location">
    <subcellularLocation>
        <location evidence="1">Membrane</location>
        <topology evidence="1">Multi-pass membrane protein</topology>
    </subcellularLocation>
</comment>
<keyword evidence="3" id="KW-0109">Calcium transport</keyword>
<dbReference type="PROSITE" id="PS50222">
    <property type="entry name" value="EF_HAND_2"/>
    <property type="match status" value="1"/>
</dbReference>
<evidence type="ECO:0000256" key="5">
    <source>
        <dbReference type="ARBA" id="ARBA00022692"/>
    </source>
</evidence>
<dbReference type="EMBL" id="CAUYUJ010009224">
    <property type="protein sequence ID" value="CAK0826162.1"/>
    <property type="molecule type" value="Genomic_DNA"/>
</dbReference>
<dbReference type="InterPro" id="IPR002048">
    <property type="entry name" value="EF_hand_dom"/>
</dbReference>
<evidence type="ECO:0000256" key="2">
    <source>
        <dbReference type="ARBA" id="ARBA00022448"/>
    </source>
</evidence>
<evidence type="ECO:0000256" key="3">
    <source>
        <dbReference type="ARBA" id="ARBA00022568"/>
    </source>
</evidence>
<accession>A0ABN9S3I4</accession>
<dbReference type="PROSITE" id="PS00018">
    <property type="entry name" value="EF_HAND_1"/>
    <property type="match status" value="1"/>
</dbReference>
<keyword evidence="2" id="KW-0813">Transport</keyword>
<gene>
    <name evidence="15" type="ORF">PCOR1329_LOCUS26099</name>
</gene>
<keyword evidence="12" id="KW-0407">Ion channel</keyword>
<evidence type="ECO:0000256" key="1">
    <source>
        <dbReference type="ARBA" id="ARBA00004141"/>
    </source>
</evidence>
<keyword evidence="5 13" id="KW-0812">Transmembrane</keyword>
<dbReference type="Proteomes" id="UP001189429">
    <property type="component" value="Unassembled WGS sequence"/>
</dbReference>
<dbReference type="SUPFAM" id="SSF81324">
    <property type="entry name" value="Voltage-gated potassium channels"/>
    <property type="match status" value="1"/>
</dbReference>
<dbReference type="InterPro" id="IPR018247">
    <property type="entry name" value="EF_Hand_1_Ca_BS"/>
</dbReference>
<evidence type="ECO:0000256" key="10">
    <source>
        <dbReference type="ARBA" id="ARBA00023136"/>
    </source>
</evidence>
<keyword evidence="9" id="KW-0406">Ion transport</keyword>
<keyword evidence="4" id="KW-0107">Calcium channel</keyword>
<dbReference type="PANTHER" id="PTHR45628">
    <property type="entry name" value="VOLTAGE-DEPENDENT CALCIUM CHANNEL TYPE A SUBUNIT ALPHA-1"/>
    <property type="match status" value="1"/>
</dbReference>